<accession>A0A1S9N662</accession>
<dbReference type="AlphaFoldDB" id="A0A1S9N662"/>
<organism evidence="2 3">
    <name type="scientific">Clostridium beijerinckii</name>
    <name type="common">Clostridium MP</name>
    <dbReference type="NCBI Taxonomy" id="1520"/>
    <lineage>
        <taxon>Bacteria</taxon>
        <taxon>Bacillati</taxon>
        <taxon>Bacillota</taxon>
        <taxon>Clostridia</taxon>
        <taxon>Eubacteriales</taxon>
        <taxon>Clostridiaceae</taxon>
        <taxon>Clostridium</taxon>
    </lineage>
</organism>
<protein>
    <recommendedName>
        <fullName evidence="1">PAS domain-containing protein</fullName>
    </recommendedName>
</protein>
<evidence type="ECO:0000313" key="3">
    <source>
        <dbReference type="Proteomes" id="UP000190959"/>
    </source>
</evidence>
<dbReference type="EMBL" id="MWMH01000004">
    <property type="protein sequence ID" value="OOP72925.1"/>
    <property type="molecule type" value="Genomic_DNA"/>
</dbReference>
<evidence type="ECO:0000313" key="2">
    <source>
        <dbReference type="EMBL" id="OOP72925.1"/>
    </source>
</evidence>
<dbReference type="Pfam" id="PF13426">
    <property type="entry name" value="PAS_9"/>
    <property type="match status" value="1"/>
</dbReference>
<proteinExistence type="predicted"/>
<feature type="domain" description="PAS" evidence="1">
    <location>
        <begin position="28"/>
        <end position="86"/>
    </location>
</feature>
<name>A0A1S9N662_CLOBE</name>
<dbReference type="RefSeq" id="WP_008419149.1">
    <property type="nucleotide sequence ID" value="NZ_MWMH01000004.1"/>
</dbReference>
<sequence>MININYKKLLENAPYGYTLHKIILDTDITPQNFEYIEINNAFEVITGLNKEQIIGKKILDLFPNMKGNNFALVKHYENIALNSGELEFDAYLEDLNRWYKVKIFSHEKYFLIKNIM</sequence>
<reference evidence="2 3" key="1">
    <citation type="submission" date="2017-02" db="EMBL/GenBank/DDBJ databases">
        <title>Genome sequence of Clostridium beijerinckii Br21.</title>
        <authorList>
            <person name="Fonseca B.C."/>
            <person name="Guazzaroni M.E."/>
            <person name="Riano-Pachon D.M."/>
            <person name="Reginatto V."/>
        </authorList>
    </citation>
    <scope>NUCLEOTIDE SEQUENCE [LARGE SCALE GENOMIC DNA]</scope>
    <source>
        <strain evidence="2 3">Br21</strain>
    </source>
</reference>
<comment type="caution">
    <text evidence="2">The sequence shown here is derived from an EMBL/GenBank/DDBJ whole genome shotgun (WGS) entry which is preliminary data.</text>
</comment>
<dbReference type="Gene3D" id="3.30.450.20">
    <property type="entry name" value="PAS domain"/>
    <property type="match status" value="1"/>
</dbReference>
<dbReference type="SUPFAM" id="SSF55785">
    <property type="entry name" value="PYP-like sensor domain (PAS domain)"/>
    <property type="match status" value="1"/>
</dbReference>
<dbReference type="Proteomes" id="UP000190959">
    <property type="component" value="Unassembled WGS sequence"/>
</dbReference>
<dbReference type="InterPro" id="IPR000014">
    <property type="entry name" value="PAS"/>
</dbReference>
<dbReference type="NCBIfam" id="TIGR00229">
    <property type="entry name" value="sensory_box"/>
    <property type="match status" value="1"/>
</dbReference>
<dbReference type="InterPro" id="IPR035965">
    <property type="entry name" value="PAS-like_dom_sf"/>
</dbReference>
<evidence type="ECO:0000259" key="1">
    <source>
        <dbReference type="Pfam" id="PF13426"/>
    </source>
</evidence>
<gene>
    <name evidence="2" type="ORF">CBEIBR21_14055</name>
</gene>